<evidence type="ECO:0000256" key="4">
    <source>
        <dbReference type="ARBA" id="ARBA00022982"/>
    </source>
</evidence>
<name>A0A7G1HWW9_9BACT</name>
<evidence type="ECO:0000256" key="3">
    <source>
        <dbReference type="ARBA" id="ARBA00022723"/>
    </source>
</evidence>
<dbReference type="GO" id="GO:0046872">
    <property type="term" value="F:metal ion binding"/>
    <property type="evidence" value="ECO:0007669"/>
    <property type="project" value="UniProtKB-KW"/>
</dbReference>
<dbReference type="InterPro" id="IPR004108">
    <property type="entry name" value="Fe_hydrogenase_lsu_C"/>
</dbReference>
<dbReference type="AlphaFoldDB" id="A0A7G1HWW9"/>
<dbReference type="Pfam" id="PF00037">
    <property type="entry name" value="Fer4"/>
    <property type="match status" value="1"/>
</dbReference>
<accession>A0A7G1HWW9</accession>
<protein>
    <submittedName>
        <fullName evidence="8">Hydrogenase</fullName>
    </submittedName>
</protein>
<organism evidence="8 9">
    <name type="scientific">Coprobacter secundus subsp. similis</name>
    <dbReference type="NCBI Taxonomy" id="2751153"/>
    <lineage>
        <taxon>Bacteria</taxon>
        <taxon>Pseudomonadati</taxon>
        <taxon>Bacteroidota</taxon>
        <taxon>Bacteroidia</taxon>
        <taxon>Bacteroidales</taxon>
        <taxon>Barnesiellaceae</taxon>
        <taxon>Coprobacter</taxon>
    </lineage>
</organism>
<dbReference type="KEGG" id="copr:Cop2CBH44_16550"/>
<dbReference type="InterPro" id="IPR027631">
    <property type="entry name" value="Mono_FeFe_hydrog"/>
</dbReference>
<proteinExistence type="predicted"/>
<feature type="domain" description="4Fe-4S ferredoxin-type" evidence="7">
    <location>
        <begin position="143"/>
        <end position="172"/>
    </location>
</feature>
<dbReference type="InterPro" id="IPR050294">
    <property type="entry name" value="RnfB_subfamily"/>
</dbReference>
<reference evidence="9" key="1">
    <citation type="submission" date="2020-07" db="EMBL/GenBank/DDBJ databases">
        <title>Complete genome sequencing of Coprobacter sp. strain 2CBH44.</title>
        <authorList>
            <person name="Sakamoto M."/>
            <person name="Murakami T."/>
            <person name="Mori H."/>
        </authorList>
    </citation>
    <scope>NUCLEOTIDE SEQUENCE [LARGE SCALE GENOMIC DNA]</scope>
    <source>
        <strain evidence="9">2CBH44</strain>
    </source>
</reference>
<dbReference type="PANTHER" id="PTHR42859:SF10">
    <property type="entry name" value="DIMETHYLSULFOXIDE REDUCTASE CHAIN B"/>
    <property type="match status" value="1"/>
</dbReference>
<evidence type="ECO:0000256" key="1">
    <source>
        <dbReference type="ARBA" id="ARBA00022448"/>
    </source>
</evidence>
<dbReference type="PROSITE" id="PS00198">
    <property type="entry name" value="4FE4S_FER_1"/>
    <property type="match status" value="2"/>
</dbReference>
<dbReference type="SUPFAM" id="SSF54862">
    <property type="entry name" value="4Fe-4S ferredoxins"/>
    <property type="match status" value="1"/>
</dbReference>
<dbReference type="Gene3D" id="3.30.70.20">
    <property type="match status" value="2"/>
</dbReference>
<dbReference type="EMBL" id="AP023322">
    <property type="protein sequence ID" value="BCI63302.1"/>
    <property type="molecule type" value="Genomic_DNA"/>
</dbReference>
<keyword evidence="6" id="KW-0411">Iron-sulfur</keyword>
<dbReference type="GO" id="GO:0051539">
    <property type="term" value="F:4 iron, 4 sulfur cluster binding"/>
    <property type="evidence" value="ECO:0007669"/>
    <property type="project" value="UniProtKB-KW"/>
</dbReference>
<keyword evidence="9" id="KW-1185">Reference proteome</keyword>
<keyword evidence="3" id="KW-0479">Metal-binding</keyword>
<keyword evidence="2" id="KW-0004">4Fe-4S</keyword>
<evidence type="ECO:0000256" key="6">
    <source>
        <dbReference type="ARBA" id="ARBA00023014"/>
    </source>
</evidence>
<evidence type="ECO:0000313" key="9">
    <source>
        <dbReference type="Proteomes" id="UP000594042"/>
    </source>
</evidence>
<evidence type="ECO:0000256" key="2">
    <source>
        <dbReference type="ARBA" id="ARBA00022485"/>
    </source>
</evidence>
<dbReference type="InterPro" id="IPR009016">
    <property type="entry name" value="Fe_hydrogenase"/>
</dbReference>
<keyword evidence="5" id="KW-0408">Iron</keyword>
<dbReference type="Pfam" id="PF25160">
    <property type="entry name" value="LdpA_Fe-S-bd"/>
    <property type="match status" value="1"/>
</dbReference>
<keyword evidence="1" id="KW-0813">Transport</keyword>
<evidence type="ECO:0000259" key="7">
    <source>
        <dbReference type="PROSITE" id="PS51379"/>
    </source>
</evidence>
<gene>
    <name evidence="8" type="ORF">Cop2CBH44_16550</name>
</gene>
<dbReference type="PROSITE" id="PS51379">
    <property type="entry name" value="4FE4S_FER_2"/>
    <property type="match status" value="2"/>
</dbReference>
<dbReference type="InterPro" id="IPR057431">
    <property type="entry name" value="LdpA_Fe-S-bd"/>
</dbReference>
<dbReference type="InterPro" id="IPR017896">
    <property type="entry name" value="4Fe4S_Fe-S-bd"/>
</dbReference>
<dbReference type="NCBIfam" id="TIGR04105">
    <property type="entry name" value="FeFe_hydrog_B1"/>
    <property type="match status" value="1"/>
</dbReference>
<dbReference type="Pfam" id="PF02906">
    <property type="entry name" value="Fe_hyd_lg_C"/>
    <property type="match status" value="1"/>
</dbReference>
<evidence type="ECO:0000256" key="5">
    <source>
        <dbReference type="ARBA" id="ARBA00023004"/>
    </source>
</evidence>
<evidence type="ECO:0000313" key="8">
    <source>
        <dbReference type="EMBL" id="BCI63302.1"/>
    </source>
</evidence>
<dbReference type="SUPFAM" id="SSF53920">
    <property type="entry name" value="Fe-only hydrogenase"/>
    <property type="match status" value="1"/>
</dbReference>
<dbReference type="CDD" id="cd10549">
    <property type="entry name" value="MtMvhB_like"/>
    <property type="match status" value="1"/>
</dbReference>
<sequence>MAFANNVLIVRRVLMARLVNLWNQDQLVEKIDRLPIELTPRNAKVRGRCCVHKERAVWKYKSFPLLGFDMQDETDELVPLSYYASEALKRGKNTKENILCVIDEACSACVQVNYEVTNLCRGCVARACYMNCSKHAITFDRNGQAKIDHDKCISCGICKEACPYHAIVYIPIPCEEACPVKAISKDENGIEHIDESKCIYCGKCINACPFGSIFEISQVFDILSQIRSGKRVVAIVAPSIMGQYSESLEEIFNAIKKIGFHDVLEVAQGAMETTYNEAKELKEKLEEGQAFMTTSCCPSYIALVEKHVKDMQPYVSHTGSPMYFSARIAKEKYPDAQVVFIGPCVAKRAEARKDEAVDFVMTFEEVQSVFDGLGIDVSQVGKGDFVCDAHRDGKGFGMTGGVLGAVKAQGLIPDLKAIQVANLNKKNIALLRAFAKGKSPAKFVEVMACEGGCITGPSANVDSSTGTRLFKLALDKFATSQEPISESGKE</sequence>
<dbReference type="Gene3D" id="3.40.50.1780">
    <property type="match status" value="1"/>
</dbReference>
<dbReference type="PANTHER" id="PTHR42859">
    <property type="entry name" value="OXIDOREDUCTASE"/>
    <property type="match status" value="1"/>
</dbReference>
<dbReference type="RefSeq" id="WP_021931972.1">
    <property type="nucleotide sequence ID" value="NZ_AP023322.1"/>
</dbReference>
<dbReference type="Proteomes" id="UP000594042">
    <property type="component" value="Chromosome"/>
</dbReference>
<dbReference type="InterPro" id="IPR017900">
    <property type="entry name" value="4Fe4S_Fe_S_CS"/>
</dbReference>
<feature type="domain" description="4Fe-4S ferredoxin-type" evidence="7">
    <location>
        <begin position="189"/>
        <end position="219"/>
    </location>
</feature>
<dbReference type="Gene3D" id="3.40.950.10">
    <property type="entry name" value="Fe-only Hydrogenase (Larger Subunit), Chain L, domain 3"/>
    <property type="match status" value="2"/>
</dbReference>
<keyword evidence="4" id="KW-0249">Electron transport</keyword>